<dbReference type="Proteomes" id="UP000054804">
    <property type="component" value="Unassembled WGS sequence"/>
</dbReference>
<feature type="compositionally biased region" description="Low complexity" evidence="1">
    <location>
        <begin position="10"/>
        <end position="25"/>
    </location>
</feature>
<comment type="caution">
    <text evidence="3">The sequence shown here is derived from an EMBL/GenBank/DDBJ whole genome shotgun (WGS) entry which is preliminary data.</text>
</comment>
<dbReference type="SUPFAM" id="SSF53474">
    <property type="entry name" value="alpha/beta-Hydrolases"/>
    <property type="match status" value="1"/>
</dbReference>
<organism evidence="3 4">
    <name type="scientific">Streptomyces silvensis</name>
    <dbReference type="NCBI Taxonomy" id="1765722"/>
    <lineage>
        <taxon>Bacteria</taxon>
        <taxon>Bacillati</taxon>
        <taxon>Actinomycetota</taxon>
        <taxon>Actinomycetes</taxon>
        <taxon>Kitasatosporales</taxon>
        <taxon>Streptomycetaceae</taxon>
        <taxon>Streptomyces</taxon>
    </lineage>
</organism>
<dbReference type="Gene3D" id="3.40.50.1820">
    <property type="entry name" value="alpha/beta hydrolase"/>
    <property type="match status" value="1"/>
</dbReference>
<dbReference type="InterPro" id="IPR029058">
    <property type="entry name" value="AB_hydrolase_fold"/>
</dbReference>
<dbReference type="InterPro" id="IPR000639">
    <property type="entry name" value="Epox_hydrolase-like"/>
</dbReference>
<evidence type="ECO:0000256" key="1">
    <source>
        <dbReference type="SAM" id="MobiDB-lite"/>
    </source>
</evidence>
<accession>A0A0W7X7K6</accession>
<feature type="domain" description="AB hydrolase-1" evidence="2">
    <location>
        <begin position="86"/>
        <end position="209"/>
    </location>
</feature>
<protein>
    <submittedName>
        <fullName evidence="3">Alpha/beta hydrolase</fullName>
    </submittedName>
</protein>
<feature type="compositionally biased region" description="Basic and acidic residues" evidence="1">
    <location>
        <begin position="38"/>
        <end position="54"/>
    </location>
</feature>
<evidence type="ECO:0000259" key="2">
    <source>
        <dbReference type="Pfam" id="PF00561"/>
    </source>
</evidence>
<dbReference type="OrthoDB" id="2987348at2"/>
<name>A0A0W7X7K6_9ACTN</name>
<gene>
    <name evidence="3" type="ORF">AT728_06380</name>
</gene>
<dbReference type="InterPro" id="IPR050266">
    <property type="entry name" value="AB_hydrolase_sf"/>
</dbReference>
<keyword evidence="4" id="KW-1185">Reference proteome</keyword>
<dbReference type="STRING" id="1765722.AT728_06380"/>
<dbReference type="PANTHER" id="PTHR43798">
    <property type="entry name" value="MONOACYLGLYCEROL LIPASE"/>
    <property type="match status" value="1"/>
</dbReference>
<dbReference type="RefSeq" id="WP_058846839.1">
    <property type="nucleotide sequence ID" value="NZ_LOCL01000029.1"/>
</dbReference>
<dbReference type="InterPro" id="IPR000073">
    <property type="entry name" value="AB_hydrolase_1"/>
</dbReference>
<evidence type="ECO:0000313" key="4">
    <source>
        <dbReference type="Proteomes" id="UP000054804"/>
    </source>
</evidence>
<sequence length="365" mass="40233">MLDRRKLTRAKTAATAGSAAVAIETPAARPEPSGPERSGPERSGPERAGPERLGPEPSGYALGPVRRTRTDILDIAYHDVGPTRGKPVILLHGWPFSPVGSFREVAPALALRGYRCYIPYLRGHGRTRFLRADTFRSGQQAALGVDLVAFMDALRVPRALFAGYDWGGRAGGVAAALWPERCTGLVSVNGYLIQNLAVSQGPLAPAVEEGCWYFFYFLTERGRKGLQRDREGLARVVWRRNSPEWRFTEAEFAEAAALWANPDYVDVVLHSYRHRMGAAPGDRRYAELERRLLAQPKITVPAVTLDGQADGVVPPTDGSGHAEHFTGPWTHHLIPRAGHNLPQEQPRAFTEAIVEADAMRHRLDR</sequence>
<dbReference type="AlphaFoldDB" id="A0A0W7X7K6"/>
<feature type="region of interest" description="Disordered" evidence="1">
    <location>
        <begin position="1"/>
        <end position="63"/>
    </location>
</feature>
<keyword evidence="3" id="KW-0378">Hydrolase</keyword>
<reference evidence="3 4" key="1">
    <citation type="submission" date="2015-12" db="EMBL/GenBank/DDBJ databases">
        <title>Draft genome sequence of Streptomyces silvensis ATCC 53525, a producer of novel hormone antagonists.</title>
        <authorList>
            <person name="Johnston C.W."/>
            <person name="Li Y."/>
            <person name="Magarvey N.A."/>
        </authorList>
    </citation>
    <scope>NUCLEOTIDE SEQUENCE [LARGE SCALE GENOMIC DNA]</scope>
    <source>
        <strain evidence="3 4">ATCC 53525</strain>
    </source>
</reference>
<dbReference type="PRINTS" id="PR00412">
    <property type="entry name" value="EPOXHYDRLASE"/>
</dbReference>
<dbReference type="Pfam" id="PF00561">
    <property type="entry name" value="Abhydrolase_1"/>
    <property type="match status" value="1"/>
</dbReference>
<proteinExistence type="predicted"/>
<evidence type="ECO:0000313" key="3">
    <source>
        <dbReference type="EMBL" id="KUF18682.1"/>
    </source>
</evidence>
<dbReference type="EMBL" id="LOCL01000029">
    <property type="protein sequence ID" value="KUF18682.1"/>
    <property type="molecule type" value="Genomic_DNA"/>
</dbReference>
<dbReference type="GO" id="GO:0016787">
    <property type="term" value="F:hydrolase activity"/>
    <property type="evidence" value="ECO:0007669"/>
    <property type="project" value="UniProtKB-KW"/>
</dbReference>